<evidence type="ECO:0000313" key="2">
    <source>
        <dbReference type="Proteomes" id="UP000002098"/>
    </source>
</evidence>
<organism evidence="1 2">
    <name type="scientific">Pseudomonas phage phiKZ</name>
    <dbReference type="NCBI Taxonomy" id="2905945"/>
    <lineage>
        <taxon>Viruses</taxon>
        <taxon>Duplodnaviria</taxon>
        <taxon>Heunggongvirae</taxon>
        <taxon>Uroviricota</taxon>
        <taxon>Caudoviricetes</taxon>
        <taxon>Chimalliviridae</taxon>
        <taxon>Phikzvirus</taxon>
        <taxon>Phikzvirus phiKZ</taxon>
    </lineage>
</organism>
<protein>
    <submittedName>
        <fullName evidence="1">PHIKZ065</fullName>
    </submittedName>
</protein>
<dbReference type="RefSeq" id="NP_803631.2">
    <property type="nucleotide sequence ID" value="NC_004629.1"/>
</dbReference>
<sequence length="387" mass="44388">MNVFTVTNMKTDKTKKPGIFRYLTVGDVHMGHRQTPTELIINNFWKTVPDTILKDIDMLIITGDLFDRQLNNGDPAAYAIDRFITILLYKCEMYNVMIRIVEGTPSHDRGQMQFFVEQKNNANIKVDLHYSKILDIEYIEKLDAYFLYVPDKWNPSTSETLNQVKDLMHKKGISQVDFTILHGAFKHQLPSIVEEPTHDPDEYLALTKYMINGGHVHEMSIYERILAAGGFDRLSHNDEIPKGLFDVVVKENGEWTATFLENKGARRYDTLNVHGMDTKQLNYTVKEHIKTLPTNSAIRLRCNPGDVATGDLDTFQNEYPNFSWSILIEKVTTKKNTVSDSLKNFDLSEFLDITPESISDLIIPDIEKFTADAAQIQRVLGLLTEFK</sequence>
<organismHost>
    <name type="scientific">Pseudomonas aeruginosa</name>
    <dbReference type="NCBI Taxonomy" id="287"/>
</organismHost>
<proteinExistence type="predicted"/>
<dbReference type="Gene3D" id="3.60.21.10">
    <property type="match status" value="1"/>
</dbReference>
<keyword evidence="2" id="KW-1185">Reference proteome</keyword>
<name>Q8SD97_BPDPK</name>
<dbReference type="Proteomes" id="UP000002098">
    <property type="component" value="Segment"/>
</dbReference>
<accession>Q8SD97</accession>
<evidence type="ECO:0000313" key="1">
    <source>
        <dbReference type="EMBL" id="AAL82966.2"/>
    </source>
</evidence>
<dbReference type="InterPro" id="IPR029052">
    <property type="entry name" value="Metallo-depent_PP-like"/>
</dbReference>
<dbReference type="KEGG" id="vg:1258279"/>
<dbReference type="GeneID" id="1258279"/>
<dbReference type="EMBL" id="AF399011">
    <property type="protein sequence ID" value="AAL82966.2"/>
    <property type="molecule type" value="Genomic_DNA"/>
</dbReference>
<dbReference type="SUPFAM" id="SSF56300">
    <property type="entry name" value="Metallo-dependent phosphatases"/>
    <property type="match status" value="1"/>
</dbReference>
<reference evidence="1 2" key="1">
    <citation type="journal article" date="2002" name="J. Mol. Biol.">
        <title>The genome of bacteriophage phiKZ of Pseudomonas aeruginosa.</title>
        <authorList>
            <person name="Mesyanzhinov V.V."/>
            <person name="Robben J."/>
            <person name="Grymonprez B."/>
            <person name="Kostyuchenko V.A."/>
            <person name="Bourkaltseva M.V."/>
            <person name="Sykilinda N.N."/>
            <person name="Krylov V.N."/>
            <person name="Volckaert G."/>
        </authorList>
    </citation>
    <scope>NUCLEOTIDE SEQUENCE</scope>
</reference>